<keyword evidence="2" id="KW-0963">Cytoplasm</keyword>
<evidence type="ECO:0000313" key="7">
    <source>
        <dbReference type="Proteomes" id="UP000238308"/>
    </source>
</evidence>
<evidence type="ECO:0000256" key="2">
    <source>
        <dbReference type="ARBA" id="ARBA00022490"/>
    </source>
</evidence>
<protein>
    <submittedName>
        <fullName evidence="6">Short-subunit dehydrogenase</fullName>
    </submittedName>
</protein>
<dbReference type="RefSeq" id="WP_106226406.1">
    <property type="nucleotide sequence ID" value="NZ_PVTV01000011.1"/>
</dbReference>
<dbReference type="Proteomes" id="UP000238308">
    <property type="component" value="Unassembled WGS sequence"/>
</dbReference>
<dbReference type="SMART" id="SM00822">
    <property type="entry name" value="PKS_KR"/>
    <property type="match status" value="1"/>
</dbReference>
<evidence type="ECO:0000256" key="1">
    <source>
        <dbReference type="ARBA" id="ARBA00004496"/>
    </source>
</evidence>
<dbReference type="GO" id="GO:0004757">
    <property type="term" value="F:sepiapterin reductase (NADP+) activity"/>
    <property type="evidence" value="ECO:0007669"/>
    <property type="project" value="TreeGrafter"/>
</dbReference>
<dbReference type="PRINTS" id="PR00081">
    <property type="entry name" value="GDHRDH"/>
</dbReference>
<evidence type="ECO:0000259" key="5">
    <source>
        <dbReference type="SMART" id="SM00822"/>
    </source>
</evidence>
<proteinExistence type="predicted"/>
<dbReference type="GO" id="GO:0006729">
    <property type="term" value="P:tetrahydrobiopterin biosynthetic process"/>
    <property type="evidence" value="ECO:0007669"/>
    <property type="project" value="TreeGrafter"/>
</dbReference>
<sequence>MGVLFILTGTTKGLGEALAKQILTSASTEERHLVTLSRKPTQELMDLAAKQSIKLTHLNVDLQDGAAVAKTAKQLSEIIASTPSDWKLRVIQNAGVVAPVLAASRLTELDAINAAFQINITAPIVLNGHILAAAQAMQDKRIMLISSGAGRSPTAGWGVYCATKAAMDRYVEVVALEQGEKVRITSMAPGIIDTAMQVQIRASDPADFPAIDRFKGFHEQGQLGSAETIASRLLTAFELADYGSKPIDDIRQYTF</sequence>
<comment type="caution">
    <text evidence="6">The sequence shown here is derived from an EMBL/GenBank/DDBJ whole genome shotgun (WGS) entry which is preliminary data.</text>
</comment>
<keyword evidence="3" id="KW-0521">NADP</keyword>
<dbReference type="GO" id="GO:0005737">
    <property type="term" value="C:cytoplasm"/>
    <property type="evidence" value="ECO:0007669"/>
    <property type="project" value="UniProtKB-SubCell"/>
</dbReference>
<gene>
    <name evidence="6" type="ORF">BCM14_0498</name>
</gene>
<keyword evidence="7" id="KW-1185">Reference proteome</keyword>
<dbReference type="PANTHER" id="PTHR44085:SF2">
    <property type="entry name" value="SEPIAPTERIN REDUCTASE"/>
    <property type="match status" value="1"/>
</dbReference>
<name>A0A2T0XJJ8_9BURK</name>
<dbReference type="InterPro" id="IPR020904">
    <property type="entry name" value="Sc_DH/Rdtase_CS"/>
</dbReference>
<evidence type="ECO:0000313" key="6">
    <source>
        <dbReference type="EMBL" id="PRY99060.1"/>
    </source>
</evidence>
<dbReference type="InterPro" id="IPR002347">
    <property type="entry name" value="SDR_fam"/>
</dbReference>
<accession>A0A2T0XJJ8</accession>
<dbReference type="SUPFAM" id="SSF51735">
    <property type="entry name" value="NAD(P)-binding Rossmann-fold domains"/>
    <property type="match status" value="1"/>
</dbReference>
<reference evidence="6 7" key="1">
    <citation type="submission" date="2018-03" db="EMBL/GenBank/DDBJ databases">
        <title>Genomic Encyclopedia of Type Strains, Phase III (KMG-III): the genomes of soil and plant-associated and newly described type strains.</title>
        <authorList>
            <person name="Whitman W."/>
        </authorList>
    </citation>
    <scope>NUCLEOTIDE SEQUENCE [LARGE SCALE GENOMIC DNA]</scope>
    <source>
        <strain evidence="6 7">MWH-P2sevCIIIb</strain>
    </source>
</reference>
<dbReference type="OrthoDB" id="9794387at2"/>
<dbReference type="Pfam" id="PF00106">
    <property type="entry name" value="adh_short"/>
    <property type="match status" value="1"/>
</dbReference>
<dbReference type="EMBL" id="PVTV01000011">
    <property type="protein sequence ID" value="PRY99060.1"/>
    <property type="molecule type" value="Genomic_DNA"/>
</dbReference>
<dbReference type="Gene3D" id="3.40.50.720">
    <property type="entry name" value="NAD(P)-binding Rossmann-like Domain"/>
    <property type="match status" value="1"/>
</dbReference>
<dbReference type="PANTHER" id="PTHR44085">
    <property type="entry name" value="SEPIAPTERIN REDUCTASE"/>
    <property type="match status" value="1"/>
</dbReference>
<comment type="subcellular location">
    <subcellularLocation>
        <location evidence="1">Cytoplasm</location>
    </subcellularLocation>
</comment>
<dbReference type="InterPro" id="IPR036291">
    <property type="entry name" value="NAD(P)-bd_dom_sf"/>
</dbReference>
<keyword evidence="4" id="KW-0560">Oxidoreductase</keyword>
<evidence type="ECO:0000256" key="4">
    <source>
        <dbReference type="ARBA" id="ARBA00023002"/>
    </source>
</evidence>
<evidence type="ECO:0000256" key="3">
    <source>
        <dbReference type="ARBA" id="ARBA00022857"/>
    </source>
</evidence>
<dbReference type="PROSITE" id="PS00061">
    <property type="entry name" value="ADH_SHORT"/>
    <property type="match status" value="1"/>
</dbReference>
<dbReference type="InterPro" id="IPR051721">
    <property type="entry name" value="Biopterin_syn/organic_redct"/>
</dbReference>
<dbReference type="InterPro" id="IPR057326">
    <property type="entry name" value="KR_dom"/>
</dbReference>
<feature type="domain" description="Ketoreductase" evidence="5">
    <location>
        <begin position="3"/>
        <end position="194"/>
    </location>
</feature>
<organism evidence="6 7">
    <name type="scientific">Jezberella montanilacus</name>
    <dbReference type="NCBI Taxonomy" id="323426"/>
    <lineage>
        <taxon>Bacteria</taxon>
        <taxon>Pseudomonadati</taxon>
        <taxon>Pseudomonadota</taxon>
        <taxon>Betaproteobacteria</taxon>
        <taxon>Burkholderiales</taxon>
        <taxon>Alcaligenaceae</taxon>
        <taxon>Jezberella</taxon>
    </lineage>
</organism>
<dbReference type="AlphaFoldDB" id="A0A2T0XJJ8"/>